<dbReference type="PANTHER" id="PTHR24020:SF84">
    <property type="entry name" value="VWFA DOMAIN-CONTAINING PROTEIN"/>
    <property type="match status" value="1"/>
</dbReference>
<dbReference type="PROSITE" id="PS50234">
    <property type="entry name" value="VWFA"/>
    <property type="match status" value="1"/>
</dbReference>
<organism evidence="2 3">
    <name type="scientific">Acrobeloides nanus</name>
    <dbReference type="NCBI Taxonomy" id="290746"/>
    <lineage>
        <taxon>Eukaryota</taxon>
        <taxon>Metazoa</taxon>
        <taxon>Ecdysozoa</taxon>
        <taxon>Nematoda</taxon>
        <taxon>Chromadorea</taxon>
        <taxon>Rhabditida</taxon>
        <taxon>Tylenchina</taxon>
        <taxon>Cephalobomorpha</taxon>
        <taxon>Cephaloboidea</taxon>
        <taxon>Cephalobidae</taxon>
        <taxon>Acrobeloides</taxon>
    </lineage>
</organism>
<dbReference type="PRINTS" id="PR00453">
    <property type="entry name" value="VWFADOMAIN"/>
</dbReference>
<dbReference type="WBParaSite" id="ACRNAN_scaffold1117.g20445.t1">
    <property type="protein sequence ID" value="ACRNAN_scaffold1117.g20445.t1"/>
    <property type="gene ID" value="ACRNAN_scaffold1117.g20445"/>
</dbReference>
<dbReference type="Proteomes" id="UP000887540">
    <property type="component" value="Unplaced"/>
</dbReference>
<name>A0A914CIK6_9BILA</name>
<dbReference type="CDD" id="cd01450">
    <property type="entry name" value="vWFA_subfamily_ECM"/>
    <property type="match status" value="1"/>
</dbReference>
<protein>
    <submittedName>
        <fullName evidence="3">VWFA domain-containing protein</fullName>
    </submittedName>
</protein>
<keyword evidence="2" id="KW-1185">Reference proteome</keyword>
<dbReference type="InterPro" id="IPR036465">
    <property type="entry name" value="vWFA_dom_sf"/>
</dbReference>
<evidence type="ECO:0000313" key="2">
    <source>
        <dbReference type="Proteomes" id="UP000887540"/>
    </source>
</evidence>
<dbReference type="InterPro" id="IPR050525">
    <property type="entry name" value="ECM_Assembly_Org"/>
</dbReference>
<accession>A0A914CIK6</accession>
<dbReference type="Pfam" id="PF00092">
    <property type="entry name" value="VWA"/>
    <property type="match status" value="1"/>
</dbReference>
<proteinExistence type="predicted"/>
<sequence>MAHTTTTIAKNESFTTITFSTTQAKTSSTTETPERTTVETTWIPTTTTTLLPTTTLSTTTKEITTTQIPNTTTEQVTTTHVLPTTTLSTTIKEITTTQIPNITTEQITTTHVAEPTMTSTTPEQTTPIVGCEISAVDLVFVVDASASVGDDFNTTLQALISIVGNMTIGPNVTDSHVGLVTFDDKATKVFGLGDYLTTAGVQTAISHTPYTAGLTNIASGMIMALETIFGKIGDRLSIPNVMIVITDGEDSSNVAAAQQEAAQKNISVFAVGVGPDVNYEELLLVAGEKNRVYNTTSYDFLEEMLKYISCQLG</sequence>
<feature type="domain" description="VWFA" evidence="1">
    <location>
        <begin position="137"/>
        <end position="308"/>
    </location>
</feature>
<evidence type="ECO:0000259" key="1">
    <source>
        <dbReference type="PROSITE" id="PS50234"/>
    </source>
</evidence>
<dbReference type="InterPro" id="IPR002035">
    <property type="entry name" value="VWF_A"/>
</dbReference>
<reference evidence="3" key="1">
    <citation type="submission" date="2022-11" db="UniProtKB">
        <authorList>
            <consortium name="WormBaseParasite"/>
        </authorList>
    </citation>
    <scope>IDENTIFICATION</scope>
</reference>
<evidence type="ECO:0000313" key="3">
    <source>
        <dbReference type="WBParaSite" id="ACRNAN_scaffold1117.g20445.t1"/>
    </source>
</evidence>
<dbReference type="SUPFAM" id="SSF53300">
    <property type="entry name" value="vWA-like"/>
    <property type="match status" value="1"/>
</dbReference>
<dbReference type="AlphaFoldDB" id="A0A914CIK6"/>
<dbReference type="SMART" id="SM00327">
    <property type="entry name" value="VWA"/>
    <property type="match status" value="1"/>
</dbReference>
<dbReference type="Gene3D" id="3.40.50.410">
    <property type="entry name" value="von Willebrand factor, type A domain"/>
    <property type="match status" value="1"/>
</dbReference>
<dbReference type="PANTHER" id="PTHR24020">
    <property type="entry name" value="COLLAGEN ALPHA"/>
    <property type="match status" value="1"/>
</dbReference>